<evidence type="ECO:0000313" key="1">
    <source>
        <dbReference type="EnsemblPlants" id="OGLUM07G24660.1"/>
    </source>
</evidence>
<proteinExistence type="predicted"/>
<dbReference type="EnsemblPlants" id="OGLUM07G24660.1">
    <property type="protein sequence ID" value="OGLUM07G24660.1"/>
    <property type="gene ID" value="OGLUM07G24660"/>
</dbReference>
<dbReference type="Gramene" id="OGLUM07G24660.1">
    <property type="protein sequence ID" value="OGLUM07G24660.1"/>
    <property type="gene ID" value="OGLUM07G24660"/>
</dbReference>
<accession>A0A0E0ANL9</accession>
<sequence>MAAPIVIHDLCKIAQYEAQHIEQRGYRLRGIGTWQLRGRPWWWRTRNHPQDGARLGSLLAGQRLPR</sequence>
<keyword evidence="2" id="KW-1185">Reference proteome</keyword>
<dbReference type="HOGENOM" id="CLU_2835330_0_0_1"/>
<evidence type="ECO:0000313" key="2">
    <source>
        <dbReference type="Proteomes" id="UP000026961"/>
    </source>
</evidence>
<dbReference type="AlphaFoldDB" id="A0A0E0ANL9"/>
<organism evidence="1">
    <name type="scientific">Oryza glumipatula</name>
    <dbReference type="NCBI Taxonomy" id="40148"/>
    <lineage>
        <taxon>Eukaryota</taxon>
        <taxon>Viridiplantae</taxon>
        <taxon>Streptophyta</taxon>
        <taxon>Embryophyta</taxon>
        <taxon>Tracheophyta</taxon>
        <taxon>Spermatophyta</taxon>
        <taxon>Magnoliopsida</taxon>
        <taxon>Liliopsida</taxon>
        <taxon>Poales</taxon>
        <taxon>Poaceae</taxon>
        <taxon>BOP clade</taxon>
        <taxon>Oryzoideae</taxon>
        <taxon>Oryzeae</taxon>
        <taxon>Oryzinae</taxon>
        <taxon>Oryza</taxon>
    </lineage>
</organism>
<reference evidence="1" key="1">
    <citation type="submission" date="2015-04" db="UniProtKB">
        <authorList>
            <consortium name="EnsemblPlants"/>
        </authorList>
    </citation>
    <scope>IDENTIFICATION</scope>
</reference>
<reference evidence="1" key="2">
    <citation type="submission" date="2018-05" db="EMBL/GenBank/DDBJ databases">
        <title>OgluRS3 (Oryza glumaepatula Reference Sequence Version 3).</title>
        <authorList>
            <person name="Zhang J."/>
            <person name="Kudrna D."/>
            <person name="Lee S."/>
            <person name="Talag J."/>
            <person name="Welchert J."/>
            <person name="Wing R.A."/>
        </authorList>
    </citation>
    <scope>NUCLEOTIDE SEQUENCE [LARGE SCALE GENOMIC DNA]</scope>
</reference>
<name>A0A0E0ANL9_9ORYZ</name>
<dbReference type="Proteomes" id="UP000026961">
    <property type="component" value="Chromosome 7"/>
</dbReference>
<protein>
    <submittedName>
        <fullName evidence="1">Uncharacterized protein</fullName>
    </submittedName>
</protein>